<name>A0A6G1FT68_9PEZI</name>
<reference evidence="3" key="2">
    <citation type="submission" date="2020-04" db="EMBL/GenBank/DDBJ databases">
        <authorList>
            <consortium name="NCBI Genome Project"/>
        </authorList>
    </citation>
    <scope>NUCLEOTIDE SEQUENCE</scope>
    <source>
        <strain evidence="3">CBS 781.70</strain>
    </source>
</reference>
<reference evidence="1 3" key="1">
    <citation type="submission" date="2020-01" db="EMBL/GenBank/DDBJ databases">
        <authorList>
            <consortium name="DOE Joint Genome Institute"/>
            <person name="Haridas S."/>
            <person name="Albert R."/>
            <person name="Binder M."/>
            <person name="Bloem J."/>
            <person name="Labutti K."/>
            <person name="Salamov A."/>
            <person name="Andreopoulos B."/>
            <person name="Baker S.E."/>
            <person name="Barry K."/>
            <person name="Bills G."/>
            <person name="Bluhm B.H."/>
            <person name="Cannon C."/>
            <person name="Castanera R."/>
            <person name="Culley D.E."/>
            <person name="Daum C."/>
            <person name="Ezra D."/>
            <person name="Gonzalez J.B."/>
            <person name="Henrissat B."/>
            <person name="Kuo A."/>
            <person name="Liang C."/>
            <person name="Lipzen A."/>
            <person name="Lutzoni F."/>
            <person name="Magnuson J."/>
            <person name="Mondo S."/>
            <person name="Nolan M."/>
            <person name="Ohm R."/>
            <person name="Pangilinan J."/>
            <person name="Park H.-J."/>
            <person name="Ramirez L."/>
            <person name="Alfaro M."/>
            <person name="Sun H."/>
            <person name="Tritt A."/>
            <person name="Yoshinaga Y."/>
            <person name="Zwiers L.-H."/>
            <person name="Turgeon B.G."/>
            <person name="Goodwin S.B."/>
            <person name="Spatafora J.W."/>
            <person name="Crous P.W."/>
            <person name="Grigoriev I.V."/>
        </authorList>
    </citation>
    <scope>NUCLEOTIDE SEQUENCE</scope>
    <source>
        <strain evidence="1 3">CBS 781.70</strain>
    </source>
</reference>
<dbReference type="AlphaFoldDB" id="A0A6G1FT68"/>
<dbReference type="RefSeq" id="XP_033530618.1">
    <property type="nucleotide sequence ID" value="XM_033681548.1"/>
</dbReference>
<evidence type="ECO:0000313" key="1">
    <source>
        <dbReference type="EMBL" id="KAF1808987.1"/>
    </source>
</evidence>
<proteinExistence type="predicted"/>
<dbReference type="EMBL" id="ML975177">
    <property type="protein sequence ID" value="KAF1808987.1"/>
    <property type="molecule type" value="Genomic_DNA"/>
</dbReference>
<accession>A0A6G1FT68</accession>
<gene>
    <name evidence="1 3" type="ORF">P152DRAFT_476917</name>
</gene>
<protein>
    <submittedName>
        <fullName evidence="1 3">Uncharacterized protein</fullName>
    </submittedName>
</protein>
<dbReference type="GeneID" id="54422118"/>
<keyword evidence="2" id="KW-1185">Reference proteome</keyword>
<evidence type="ECO:0000313" key="2">
    <source>
        <dbReference type="Proteomes" id="UP000504638"/>
    </source>
</evidence>
<dbReference type="OrthoDB" id="6133115at2759"/>
<organism evidence="1">
    <name type="scientific">Eremomyces bilateralis CBS 781.70</name>
    <dbReference type="NCBI Taxonomy" id="1392243"/>
    <lineage>
        <taxon>Eukaryota</taxon>
        <taxon>Fungi</taxon>
        <taxon>Dikarya</taxon>
        <taxon>Ascomycota</taxon>
        <taxon>Pezizomycotina</taxon>
        <taxon>Dothideomycetes</taxon>
        <taxon>Dothideomycetes incertae sedis</taxon>
        <taxon>Eremomycetales</taxon>
        <taxon>Eremomycetaceae</taxon>
        <taxon>Eremomyces</taxon>
    </lineage>
</organism>
<sequence length="78" mass="8052">MAQNLRHLQMLEQLGIQQLLELTVGGGVEGDDSSEGAEDGVVQVMTIPGRKCPTCGAKGTTVWVIPGKACPACGTVVT</sequence>
<dbReference type="Proteomes" id="UP000504638">
    <property type="component" value="Unplaced"/>
</dbReference>
<reference evidence="3" key="3">
    <citation type="submission" date="2025-04" db="UniProtKB">
        <authorList>
            <consortium name="RefSeq"/>
        </authorList>
    </citation>
    <scope>IDENTIFICATION</scope>
    <source>
        <strain evidence="3">CBS 781.70</strain>
    </source>
</reference>
<evidence type="ECO:0000313" key="3">
    <source>
        <dbReference type="RefSeq" id="XP_033530618.1"/>
    </source>
</evidence>